<sequence>MNHKKGNDDKVSEEEFGQRVIARAIGALDVLLMEIPEKVLELLSVVSGIEYETLVHQKADDVFDIYDAIIQVNDIDKLIKRAKKVFSANQSANESYESFQTETEPNDGTRASLTEAFVFKLSDMLGGRREVVSAPAVELFKYMDMTLEKEKRQEEQERVKLYIQYLSNVFSQQIDDSKFQSAKKEFEQLIRPEKQADKGLAQTYEWDFNPEEVLEQQKKDRREVEYGNCTGTASVFCGKSQRDEICYPGR</sequence>
<gene>
    <name evidence="1" type="ORF">RWE15_14515</name>
</gene>
<dbReference type="Proteomes" id="UP001281447">
    <property type="component" value="Unassembled WGS sequence"/>
</dbReference>
<dbReference type="EMBL" id="JAWDIP010000003">
    <property type="protein sequence ID" value="MDY0395430.1"/>
    <property type="molecule type" value="Genomic_DNA"/>
</dbReference>
<accession>A0ABU5C892</accession>
<comment type="caution">
    <text evidence="1">The sequence shown here is derived from an EMBL/GenBank/DDBJ whole genome shotgun (WGS) entry which is preliminary data.</text>
</comment>
<proteinExistence type="predicted"/>
<evidence type="ECO:0000313" key="1">
    <source>
        <dbReference type="EMBL" id="MDY0395430.1"/>
    </source>
</evidence>
<keyword evidence="2" id="KW-1185">Reference proteome</keyword>
<protein>
    <submittedName>
        <fullName evidence="1">Uncharacterized protein</fullName>
    </submittedName>
</protein>
<organism evidence="1 2">
    <name type="scientific">Tigheibacillus halophilus</name>
    <dbReference type="NCBI Taxonomy" id="361280"/>
    <lineage>
        <taxon>Bacteria</taxon>
        <taxon>Bacillati</taxon>
        <taxon>Bacillota</taxon>
        <taxon>Bacilli</taxon>
        <taxon>Bacillales</taxon>
        <taxon>Bacillaceae</taxon>
        <taxon>Tigheibacillus</taxon>
    </lineage>
</organism>
<reference evidence="1 2" key="1">
    <citation type="submission" date="2023-10" db="EMBL/GenBank/DDBJ databases">
        <title>Virgibacillus halophilus 5B73C genome.</title>
        <authorList>
            <person name="Miliotis G."/>
            <person name="Sengupta P."/>
            <person name="Hameed A."/>
            <person name="Chuvochina M."/>
            <person name="Mcdonagh F."/>
            <person name="Simpson A.C."/>
            <person name="Singh N.K."/>
            <person name="Rekha P.D."/>
            <person name="Raman K."/>
            <person name="Hugenholtz P."/>
            <person name="Venkateswaran K."/>
        </authorList>
    </citation>
    <scope>NUCLEOTIDE SEQUENCE [LARGE SCALE GENOMIC DNA]</scope>
    <source>
        <strain evidence="1 2">5B73C</strain>
    </source>
</reference>
<evidence type="ECO:0000313" key="2">
    <source>
        <dbReference type="Proteomes" id="UP001281447"/>
    </source>
</evidence>
<name>A0ABU5C892_9BACI</name>